<evidence type="ECO:0000256" key="2">
    <source>
        <dbReference type="ARBA" id="ARBA00022741"/>
    </source>
</evidence>
<dbReference type="GO" id="GO:0005524">
    <property type="term" value="F:ATP binding"/>
    <property type="evidence" value="ECO:0007669"/>
    <property type="project" value="UniProtKB-KW"/>
</dbReference>
<dbReference type="SUPFAM" id="SSF53067">
    <property type="entry name" value="Actin-like ATPase domain"/>
    <property type="match status" value="1"/>
</dbReference>
<keyword evidence="5" id="KW-1185">Reference proteome</keyword>
<dbReference type="Gene3D" id="3.30.420.40">
    <property type="match status" value="2"/>
</dbReference>
<accession>A0A8J4SIH3</accession>
<dbReference type="Pfam" id="PF00012">
    <property type="entry name" value="HSP70"/>
    <property type="match status" value="1"/>
</dbReference>
<reference evidence="4" key="1">
    <citation type="submission" date="2019-05" db="EMBL/GenBank/DDBJ databases">
        <title>Annotation for the trematode Paragonimus heterotremus.</title>
        <authorList>
            <person name="Choi Y.-J."/>
        </authorList>
    </citation>
    <scope>NUCLEOTIDE SEQUENCE</scope>
    <source>
        <strain evidence="4">LC</strain>
    </source>
</reference>
<dbReference type="PANTHER" id="PTHR45639">
    <property type="entry name" value="HSC70CB, ISOFORM G-RELATED"/>
    <property type="match status" value="1"/>
</dbReference>
<keyword evidence="2" id="KW-0547">Nucleotide-binding</keyword>
<name>A0A8J4SIH3_9TREM</name>
<sequence>MRLEYLVWNVPIATYYAYKTRTVLSTDGVPKIVAFVDVGYIGTQVAVCQFQKTQSSLLAFDYDRRVGGRDFDSIIFQHVVHSYPFEKSGKKFTVPSKEAKRILQKCEVAKHQRGKMRVDCRVQGGKVLNFVIEKDKFEAYCQDLLKRFRNLLESCLAQLDPEVKIHHVELTSSLCRHPMLKAIVDDVFKQNSGTAMVDKSVSRGCALQASLQSSTNSAFTFHAQAIYPHPICICWPENKHIILTTKWHKIPSVNVIQVTYRGDVVMKLQHTLPQNGTDKDVWLGTITLPQPENNEFHTVQLIIALNIHGCIEVNCTKGVECKPELSPTNQFPEGTTGEIWSVCLVKPEATCSNESEEGWLAISSVFNELTPSELEHFHEVERQLRTHDENERRRRELLNELGSLTFRYAKTNRLSLSLVKLNEWSNIKGENAEATDIQQLIDQLKVRNC</sequence>
<protein>
    <submittedName>
        <fullName evidence="4">Uncharacterized protein</fullName>
    </submittedName>
</protein>
<evidence type="ECO:0000256" key="3">
    <source>
        <dbReference type="ARBA" id="ARBA00022840"/>
    </source>
</evidence>
<evidence type="ECO:0000313" key="5">
    <source>
        <dbReference type="Proteomes" id="UP000748531"/>
    </source>
</evidence>
<dbReference type="InterPro" id="IPR029047">
    <property type="entry name" value="HSP70_peptide-bd_sf"/>
</dbReference>
<proteinExistence type="inferred from homology"/>
<dbReference type="AlphaFoldDB" id="A0A8J4SIH3"/>
<comment type="caution">
    <text evidence="4">The sequence shown here is derived from an EMBL/GenBank/DDBJ whole genome shotgun (WGS) entry which is preliminary data.</text>
</comment>
<dbReference type="GO" id="GO:0005634">
    <property type="term" value="C:nucleus"/>
    <property type="evidence" value="ECO:0007669"/>
    <property type="project" value="TreeGrafter"/>
</dbReference>
<comment type="similarity">
    <text evidence="1">Belongs to the heat shock protein 70 family.</text>
</comment>
<keyword evidence="3" id="KW-0067">ATP-binding</keyword>
<dbReference type="InterPro" id="IPR013126">
    <property type="entry name" value="Hsp_70_fam"/>
</dbReference>
<evidence type="ECO:0000256" key="1">
    <source>
        <dbReference type="ARBA" id="ARBA00007381"/>
    </source>
</evidence>
<dbReference type="SUPFAM" id="SSF100920">
    <property type="entry name" value="Heat shock protein 70kD (HSP70), peptide-binding domain"/>
    <property type="match status" value="1"/>
</dbReference>
<evidence type="ECO:0000313" key="4">
    <source>
        <dbReference type="EMBL" id="KAF5399183.1"/>
    </source>
</evidence>
<dbReference type="EMBL" id="LUCH01004278">
    <property type="protein sequence ID" value="KAF5399183.1"/>
    <property type="molecule type" value="Genomic_DNA"/>
</dbReference>
<dbReference type="Gene3D" id="3.90.640.10">
    <property type="entry name" value="Actin, Chain A, domain 4"/>
    <property type="match status" value="1"/>
</dbReference>
<dbReference type="InterPro" id="IPR043129">
    <property type="entry name" value="ATPase_NBD"/>
</dbReference>
<dbReference type="PANTHER" id="PTHR45639:SF28">
    <property type="entry name" value="HEAT SHOCK PROTEIN-LIKE PROTEIN"/>
    <property type="match status" value="1"/>
</dbReference>
<dbReference type="GO" id="GO:0140662">
    <property type="term" value="F:ATP-dependent protein folding chaperone"/>
    <property type="evidence" value="ECO:0007669"/>
    <property type="project" value="InterPro"/>
</dbReference>
<dbReference type="Gene3D" id="2.60.34.10">
    <property type="entry name" value="Substrate Binding Domain Of DNAk, Chain A, domain 1"/>
    <property type="match status" value="1"/>
</dbReference>
<dbReference type="GO" id="GO:0005829">
    <property type="term" value="C:cytosol"/>
    <property type="evidence" value="ECO:0007669"/>
    <property type="project" value="TreeGrafter"/>
</dbReference>
<dbReference type="OrthoDB" id="6261265at2759"/>
<gene>
    <name evidence="4" type="ORF">PHET_07163</name>
</gene>
<dbReference type="Proteomes" id="UP000748531">
    <property type="component" value="Unassembled WGS sequence"/>
</dbReference>
<organism evidence="4 5">
    <name type="scientific">Paragonimus heterotremus</name>
    <dbReference type="NCBI Taxonomy" id="100268"/>
    <lineage>
        <taxon>Eukaryota</taxon>
        <taxon>Metazoa</taxon>
        <taxon>Spiralia</taxon>
        <taxon>Lophotrochozoa</taxon>
        <taxon>Platyhelminthes</taxon>
        <taxon>Trematoda</taxon>
        <taxon>Digenea</taxon>
        <taxon>Plagiorchiida</taxon>
        <taxon>Troglotremata</taxon>
        <taxon>Troglotrematidae</taxon>
        <taxon>Paragonimus</taxon>
    </lineage>
</organism>